<dbReference type="EMBL" id="FCOK02000130">
    <property type="protein sequence ID" value="SAL73158.1"/>
    <property type="molecule type" value="Genomic_DNA"/>
</dbReference>
<dbReference type="OrthoDB" id="7225452at2"/>
<dbReference type="InterPro" id="IPR037873">
    <property type="entry name" value="BamE-like"/>
</dbReference>
<evidence type="ECO:0000256" key="2">
    <source>
        <dbReference type="ARBA" id="ARBA00023136"/>
    </source>
</evidence>
<dbReference type="RefSeq" id="WP_062092944.1">
    <property type="nucleotide sequence ID" value="NZ_FCOK02000130.1"/>
</dbReference>
<proteinExistence type="predicted"/>
<dbReference type="Pfam" id="PF04355">
    <property type="entry name" value="BamE"/>
    <property type="match status" value="1"/>
</dbReference>
<accession>A0A158JWG3</accession>
<organism evidence="5 6">
    <name type="scientific">Caballeronia udeis</name>
    <dbReference type="NCBI Taxonomy" id="1232866"/>
    <lineage>
        <taxon>Bacteria</taxon>
        <taxon>Pseudomonadati</taxon>
        <taxon>Pseudomonadota</taxon>
        <taxon>Betaproteobacteria</taxon>
        <taxon>Burkholderiales</taxon>
        <taxon>Burkholderiaceae</taxon>
        <taxon>Caballeronia</taxon>
    </lineage>
</organism>
<keyword evidence="5" id="KW-0449">Lipoprotein</keyword>
<evidence type="ECO:0000313" key="6">
    <source>
        <dbReference type="Proteomes" id="UP000054683"/>
    </source>
</evidence>
<sequence length="128" mass="13692">MKSLFLAIAVAVLCAGCATSVGNVAMKEQSAESINAQITEGKTTKAEIQSTLGSPSKVSFNEMGVEQWTYEYARSTPKAINFVPIVSAFARGADVHKKQLLILFDDAGRVKKFTFSDSVDELKAGLLG</sequence>
<dbReference type="Proteomes" id="UP000054683">
    <property type="component" value="Unassembled WGS sequence"/>
</dbReference>
<feature type="signal peptide" evidence="3">
    <location>
        <begin position="1"/>
        <end position="20"/>
    </location>
</feature>
<keyword evidence="2" id="KW-0472">Membrane</keyword>
<feature type="domain" description="Outer membrane protein assembly factor BamE" evidence="4">
    <location>
        <begin position="36"/>
        <end position="112"/>
    </location>
</feature>
<evidence type="ECO:0000313" key="5">
    <source>
        <dbReference type="EMBL" id="SAL73158.1"/>
    </source>
</evidence>
<reference evidence="5 6" key="1">
    <citation type="submission" date="2016-01" db="EMBL/GenBank/DDBJ databases">
        <authorList>
            <person name="Oliw E.H."/>
        </authorList>
    </citation>
    <scope>NUCLEOTIDE SEQUENCE [LARGE SCALE GENOMIC DNA]</scope>
    <source>
        <strain evidence="5">LMG 27134</strain>
    </source>
</reference>
<name>A0A158JWG3_9BURK</name>
<dbReference type="GO" id="GO:0019867">
    <property type="term" value="C:outer membrane"/>
    <property type="evidence" value="ECO:0007669"/>
    <property type="project" value="InterPro"/>
</dbReference>
<evidence type="ECO:0000256" key="3">
    <source>
        <dbReference type="SAM" id="SignalP"/>
    </source>
</evidence>
<dbReference type="Gene3D" id="3.30.1450.10">
    <property type="match status" value="1"/>
</dbReference>
<evidence type="ECO:0000259" key="4">
    <source>
        <dbReference type="Pfam" id="PF04355"/>
    </source>
</evidence>
<dbReference type="AlphaFoldDB" id="A0A158JWG3"/>
<keyword evidence="1 3" id="KW-0732">Signal</keyword>
<gene>
    <name evidence="5" type="ORF">AWB69_08933</name>
</gene>
<feature type="chain" id="PRO_5008502175" evidence="3">
    <location>
        <begin position="21"/>
        <end position="128"/>
    </location>
</feature>
<dbReference type="InterPro" id="IPR007450">
    <property type="entry name" value="BamE_dom"/>
</dbReference>
<protein>
    <submittedName>
        <fullName evidence="5">Lipoprotein</fullName>
    </submittedName>
</protein>
<evidence type="ECO:0000256" key="1">
    <source>
        <dbReference type="ARBA" id="ARBA00022729"/>
    </source>
</evidence>